<comment type="catalytic activity">
    <reaction evidence="1">
        <text>ATP + protein L-histidine = ADP + protein N-phospho-L-histidine.</text>
        <dbReference type="EC" id="2.7.13.3"/>
    </reaction>
</comment>
<dbReference type="Pfam" id="PF08521">
    <property type="entry name" value="2CSK_N"/>
    <property type="match status" value="1"/>
</dbReference>
<keyword evidence="9" id="KW-0902">Two-component regulatory system</keyword>
<dbReference type="PANTHER" id="PTHR45436">
    <property type="entry name" value="SENSOR HISTIDINE KINASE YKOH"/>
    <property type="match status" value="1"/>
</dbReference>
<dbReference type="Gene3D" id="3.30.565.10">
    <property type="entry name" value="Histidine kinase-like ATPase, C-terminal domain"/>
    <property type="match status" value="1"/>
</dbReference>
<evidence type="ECO:0000256" key="8">
    <source>
        <dbReference type="ARBA" id="ARBA00022989"/>
    </source>
</evidence>
<evidence type="ECO:0000256" key="9">
    <source>
        <dbReference type="ARBA" id="ARBA00023012"/>
    </source>
</evidence>
<evidence type="ECO:0000256" key="2">
    <source>
        <dbReference type="ARBA" id="ARBA00004370"/>
    </source>
</evidence>
<keyword evidence="5 14" id="KW-0808">Transferase</keyword>
<evidence type="ECO:0000256" key="10">
    <source>
        <dbReference type="ARBA" id="ARBA00023136"/>
    </source>
</evidence>
<evidence type="ECO:0000256" key="4">
    <source>
        <dbReference type="ARBA" id="ARBA00022553"/>
    </source>
</evidence>
<evidence type="ECO:0000256" key="1">
    <source>
        <dbReference type="ARBA" id="ARBA00000085"/>
    </source>
</evidence>
<protein>
    <recommendedName>
        <fullName evidence="3">histidine kinase</fullName>
        <ecNumber evidence="3">2.7.13.3</ecNumber>
    </recommendedName>
</protein>
<evidence type="ECO:0000256" key="11">
    <source>
        <dbReference type="SAM" id="Phobius"/>
    </source>
</evidence>
<dbReference type="InterPro" id="IPR005467">
    <property type="entry name" value="His_kinase_dom"/>
</dbReference>
<accession>A0ABV0FYT2</accession>
<dbReference type="GO" id="GO:0004673">
    <property type="term" value="F:protein histidine kinase activity"/>
    <property type="evidence" value="ECO:0007669"/>
    <property type="project" value="UniProtKB-EC"/>
</dbReference>
<dbReference type="CDD" id="cd00082">
    <property type="entry name" value="HisKA"/>
    <property type="match status" value="1"/>
</dbReference>
<dbReference type="SUPFAM" id="SSF55874">
    <property type="entry name" value="ATPase domain of HSP90 chaperone/DNA topoisomerase II/histidine kinase"/>
    <property type="match status" value="1"/>
</dbReference>
<dbReference type="SMART" id="SM00387">
    <property type="entry name" value="HATPase_c"/>
    <property type="match status" value="1"/>
</dbReference>
<keyword evidence="6 11" id="KW-0812">Transmembrane</keyword>
<keyword evidence="15" id="KW-1185">Reference proteome</keyword>
<dbReference type="InterPro" id="IPR003594">
    <property type="entry name" value="HATPase_dom"/>
</dbReference>
<dbReference type="PRINTS" id="PR00344">
    <property type="entry name" value="BCTRLSENSOR"/>
</dbReference>
<feature type="transmembrane region" description="Helical" evidence="11">
    <location>
        <begin position="170"/>
        <end position="193"/>
    </location>
</feature>
<comment type="caution">
    <text evidence="14">The sequence shown here is derived from an EMBL/GenBank/DDBJ whole genome shotgun (WGS) entry which is preliminary data.</text>
</comment>
<dbReference type="SMART" id="SM00388">
    <property type="entry name" value="HisKA"/>
    <property type="match status" value="1"/>
</dbReference>
<feature type="domain" description="Histidine kinase" evidence="12">
    <location>
        <begin position="253"/>
        <end position="468"/>
    </location>
</feature>
<dbReference type="PROSITE" id="PS50885">
    <property type="entry name" value="HAMP"/>
    <property type="match status" value="1"/>
</dbReference>
<evidence type="ECO:0000256" key="7">
    <source>
        <dbReference type="ARBA" id="ARBA00022777"/>
    </source>
</evidence>
<dbReference type="InterPro" id="IPR013727">
    <property type="entry name" value="2CSK_N"/>
</dbReference>
<dbReference type="InterPro" id="IPR003661">
    <property type="entry name" value="HisK_dim/P_dom"/>
</dbReference>
<keyword evidence="10 11" id="KW-0472">Membrane</keyword>
<evidence type="ECO:0000256" key="5">
    <source>
        <dbReference type="ARBA" id="ARBA00022679"/>
    </source>
</evidence>
<keyword evidence="4" id="KW-0597">Phosphoprotein</keyword>
<dbReference type="EMBL" id="JBDPZD010000001">
    <property type="protein sequence ID" value="MEO3689878.1"/>
    <property type="molecule type" value="Genomic_DNA"/>
</dbReference>
<dbReference type="CDD" id="cd00075">
    <property type="entry name" value="HATPase"/>
    <property type="match status" value="1"/>
</dbReference>
<sequence>MSADRLLRMSVRPASLHTRLFSWLMVPVLLLMPLLGLLLFDQIERAANSSLDEALEDIALTLAAQFDARSNEPRIEISNPMDKALRFDSQDEILYVAVAPGQRPLLGDAALLRVQPAPETLKAGQHRQSNVQLDGRELRLVQLGTPCGAHTCQVLVAETLRKRHSLLAEIGADLVIVGIGLALLMAAAVWWAIRQGLRPVTALSLELEQRDLHRLQPLASALPEELTPLQAAFNRLFDRLSRAAEAQREFLADAAHQLRTPLTTLRTEIELAMLELNKGESALDVNGLLGRLQQRVDRSARLAQQLLALARSEANTEPPDQILDLRDVATQLGEDWARRELPVGLDLGFELAPAAVRGDAFLLRELLENLVHNAVNYAGPAAQVTVRCGSTGPEAWIEVEDNGPGIAPEDRPSALQRFRRGKATAGTGSGLGLAIAADIATRHGGHLDLLDGAHGRGLRVRLSLPGTNP</sequence>
<evidence type="ECO:0000259" key="13">
    <source>
        <dbReference type="PROSITE" id="PS50885"/>
    </source>
</evidence>
<comment type="subcellular location">
    <subcellularLocation>
        <location evidence="2">Membrane</location>
    </subcellularLocation>
</comment>
<feature type="domain" description="HAMP" evidence="13">
    <location>
        <begin position="194"/>
        <end position="245"/>
    </location>
</feature>
<reference evidence="14 15" key="1">
    <citation type="submission" date="2024-05" db="EMBL/GenBank/DDBJ databases">
        <title>Roseateles sp. DJS-2-20 16S ribosomal RNA gene Genome sequencing and assembly.</title>
        <authorList>
            <person name="Woo H."/>
        </authorList>
    </citation>
    <scope>NUCLEOTIDE SEQUENCE [LARGE SCALE GENOMIC DNA]</scope>
    <source>
        <strain evidence="14 15">DJS-2-20</strain>
    </source>
</reference>
<dbReference type="InterPro" id="IPR003660">
    <property type="entry name" value="HAMP_dom"/>
</dbReference>
<evidence type="ECO:0000256" key="6">
    <source>
        <dbReference type="ARBA" id="ARBA00022692"/>
    </source>
</evidence>
<evidence type="ECO:0000313" key="14">
    <source>
        <dbReference type="EMBL" id="MEO3689878.1"/>
    </source>
</evidence>
<dbReference type="InterPro" id="IPR050428">
    <property type="entry name" value="TCS_sensor_his_kinase"/>
</dbReference>
<dbReference type="PROSITE" id="PS50109">
    <property type="entry name" value="HIS_KIN"/>
    <property type="match status" value="1"/>
</dbReference>
<feature type="transmembrane region" description="Helical" evidence="11">
    <location>
        <begin position="20"/>
        <end position="40"/>
    </location>
</feature>
<keyword evidence="7 14" id="KW-0418">Kinase</keyword>
<organism evidence="14 15">
    <name type="scientific">Roseateles paludis</name>
    <dbReference type="NCBI Taxonomy" id="3145238"/>
    <lineage>
        <taxon>Bacteria</taxon>
        <taxon>Pseudomonadati</taxon>
        <taxon>Pseudomonadota</taxon>
        <taxon>Betaproteobacteria</taxon>
        <taxon>Burkholderiales</taxon>
        <taxon>Sphaerotilaceae</taxon>
        <taxon>Roseateles</taxon>
    </lineage>
</organism>
<evidence type="ECO:0000259" key="12">
    <source>
        <dbReference type="PROSITE" id="PS50109"/>
    </source>
</evidence>
<evidence type="ECO:0000256" key="3">
    <source>
        <dbReference type="ARBA" id="ARBA00012438"/>
    </source>
</evidence>
<name>A0ABV0FYT2_9BURK</name>
<dbReference type="Proteomes" id="UP001495147">
    <property type="component" value="Unassembled WGS sequence"/>
</dbReference>
<dbReference type="Gene3D" id="1.10.287.130">
    <property type="match status" value="1"/>
</dbReference>
<proteinExistence type="predicted"/>
<dbReference type="Pfam" id="PF02518">
    <property type="entry name" value="HATPase_c"/>
    <property type="match status" value="1"/>
</dbReference>
<dbReference type="InterPro" id="IPR036890">
    <property type="entry name" value="HATPase_C_sf"/>
</dbReference>
<dbReference type="RefSeq" id="WP_347702719.1">
    <property type="nucleotide sequence ID" value="NZ_JBDPZD010000001.1"/>
</dbReference>
<dbReference type="Pfam" id="PF00512">
    <property type="entry name" value="HisKA"/>
    <property type="match status" value="1"/>
</dbReference>
<dbReference type="InterPro" id="IPR036097">
    <property type="entry name" value="HisK_dim/P_sf"/>
</dbReference>
<evidence type="ECO:0000313" key="15">
    <source>
        <dbReference type="Proteomes" id="UP001495147"/>
    </source>
</evidence>
<gene>
    <name evidence="14" type="ORF">ABDJ85_00255</name>
</gene>
<dbReference type="PANTHER" id="PTHR45436:SF1">
    <property type="entry name" value="SENSOR PROTEIN QSEC"/>
    <property type="match status" value="1"/>
</dbReference>
<dbReference type="InterPro" id="IPR004358">
    <property type="entry name" value="Sig_transdc_His_kin-like_C"/>
</dbReference>
<dbReference type="EC" id="2.7.13.3" evidence="3"/>
<keyword evidence="8 11" id="KW-1133">Transmembrane helix</keyword>
<dbReference type="SUPFAM" id="SSF47384">
    <property type="entry name" value="Homodimeric domain of signal transducing histidine kinase"/>
    <property type="match status" value="1"/>
</dbReference>